<evidence type="ECO:0000256" key="1">
    <source>
        <dbReference type="SAM" id="Phobius"/>
    </source>
</evidence>
<reference evidence="2 3" key="1">
    <citation type="submission" date="2020-12" db="EMBL/GenBank/DDBJ databases">
        <title>Bacterial novel species Adhaeribacter sp. BT258 isolated from soil.</title>
        <authorList>
            <person name="Jung H.-Y."/>
        </authorList>
    </citation>
    <scope>NUCLEOTIDE SEQUENCE [LARGE SCALE GENOMIC DNA]</scope>
    <source>
        <strain evidence="2 3">BT258</strain>
    </source>
</reference>
<dbReference type="RefSeq" id="WP_200504718.1">
    <property type="nucleotide sequence ID" value="NZ_JAEHFX010000001.1"/>
</dbReference>
<dbReference type="EMBL" id="JAEHFX010000001">
    <property type="protein sequence ID" value="MBK0402129.1"/>
    <property type="molecule type" value="Genomic_DNA"/>
</dbReference>
<keyword evidence="3" id="KW-1185">Reference proteome</keyword>
<evidence type="ECO:0000313" key="3">
    <source>
        <dbReference type="Proteomes" id="UP000644147"/>
    </source>
</evidence>
<accession>A0ABS1BYE4</accession>
<sequence>MNEILSMNSKSLFKLLLFCYTGFYIPIGILTGLLAALEIMPANLNDEQYVGVKGFTINILFIPFMIIILTTCTWIVLAPGLKLAKTCVFLFYKVQKK</sequence>
<gene>
    <name evidence="2" type="ORF">I5M27_03980</name>
</gene>
<evidence type="ECO:0000313" key="2">
    <source>
        <dbReference type="EMBL" id="MBK0402129.1"/>
    </source>
</evidence>
<dbReference type="Proteomes" id="UP000644147">
    <property type="component" value="Unassembled WGS sequence"/>
</dbReference>
<feature type="transmembrane region" description="Helical" evidence="1">
    <location>
        <begin position="57"/>
        <end position="77"/>
    </location>
</feature>
<keyword evidence="1" id="KW-1133">Transmembrane helix</keyword>
<proteinExistence type="predicted"/>
<organism evidence="2 3">
    <name type="scientific">Adhaeribacter terrigena</name>
    <dbReference type="NCBI Taxonomy" id="2793070"/>
    <lineage>
        <taxon>Bacteria</taxon>
        <taxon>Pseudomonadati</taxon>
        <taxon>Bacteroidota</taxon>
        <taxon>Cytophagia</taxon>
        <taxon>Cytophagales</taxon>
        <taxon>Hymenobacteraceae</taxon>
        <taxon>Adhaeribacter</taxon>
    </lineage>
</organism>
<feature type="transmembrane region" description="Helical" evidence="1">
    <location>
        <begin position="12"/>
        <end position="37"/>
    </location>
</feature>
<keyword evidence="1" id="KW-0472">Membrane</keyword>
<comment type="caution">
    <text evidence="2">The sequence shown here is derived from an EMBL/GenBank/DDBJ whole genome shotgun (WGS) entry which is preliminary data.</text>
</comment>
<keyword evidence="1" id="KW-0812">Transmembrane</keyword>
<protein>
    <submittedName>
        <fullName evidence="2">Uncharacterized protein</fullName>
    </submittedName>
</protein>
<name>A0ABS1BYE4_9BACT</name>